<proteinExistence type="predicted"/>
<organism evidence="2 3">
    <name type="scientific">Rhizoclosmatium globosum</name>
    <dbReference type="NCBI Taxonomy" id="329046"/>
    <lineage>
        <taxon>Eukaryota</taxon>
        <taxon>Fungi</taxon>
        <taxon>Fungi incertae sedis</taxon>
        <taxon>Chytridiomycota</taxon>
        <taxon>Chytridiomycota incertae sedis</taxon>
        <taxon>Chytridiomycetes</taxon>
        <taxon>Chytridiales</taxon>
        <taxon>Chytriomycetaceae</taxon>
        <taxon>Rhizoclosmatium</taxon>
    </lineage>
</organism>
<comment type="caution">
    <text evidence="2">The sequence shown here is derived from an EMBL/GenBank/DDBJ whole genome shotgun (WGS) entry which is preliminary data.</text>
</comment>
<gene>
    <name evidence="2" type="ORF">BCR33DRAFT_717916</name>
</gene>
<keyword evidence="1" id="KW-0812">Transmembrane</keyword>
<dbReference type="EMBL" id="MCGO01000027">
    <property type="protein sequence ID" value="ORY42726.1"/>
    <property type="molecule type" value="Genomic_DNA"/>
</dbReference>
<evidence type="ECO:0000313" key="2">
    <source>
        <dbReference type="EMBL" id="ORY42726.1"/>
    </source>
</evidence>
<evidence type="ECO:0000313" key="3">
    <source>
        <dbReference type="Proteomes" id="UP000193642"/>
    </source>
</evidence>
<reference evidence="2 3" key="1">
    <citation type="submission" date="2016-07" db="EMBL/GenBank/DDBJ databases">
        <title>Pervasive Adenine N6-methylation of Active Genes in Fungi.</title>
        <authorList>
            <consortium name="DOE Joint Genome Institute"/>
            <person name="Mondo S.J."/>
            <person name="Dannebaum R.O."/>
            <person name="Kuo R.C."/>
            <person name="Labutti K."/>
            <person name="Haridas S."/>
            <person name="Kuo A."/>
            <person name="Salamov A."/>
            <person name="Ahrendt S.R."/>
            <person name="Lipzen A."/>
            <person name="Sullivan W."/>
            <person name="Andreopoulos W.B."/>
            <person name="Clum A."/>
            <person name="Lindquist E."/>
            <person name="Daum C."/>
            <person name="Ramamoorthy G.K."/>
            <person name="Gryganskyi A."/>
            <person name="Culley D."/>
            <person name="Magnuson J.K."/>
            <person name="James T.Y."/>
            <person name="O'Malley M.A."/>
            <person name="Stajich J.E."/>
            <person name="Spatafora J.W."/>
            <person name="Visel A."/>
            <person name="Grigoriev I.V."/>
        </authorList>
    </citation>
    <scope>NUCLEOTIDE SEQUENCE [LARGE SCALE GENOMIC DNA]</scope>
    <source>
        <strain evidence="2 3">JEL800</strain>
    </source>
</reference>
<feature type="transmembrane region" description="Helical" evidence="1">
    <location>
        <begin position="12"/>
        <end position="29"/>
    </location>
</feature>
<dbReference type="AlphaFoldDB" id="A0A1Y2C700"/>
<accession>A0A1Y2C700</accession>
<sequence length="54" mass="6463">MKKQELCNYYRCSRLYALITCGVAALWLQKEFPDFKEQNNVTYSRLEEKGVKQQ</sequence>
<keyword evidence="1" id="KW-0472">Membrane</keyword>
<evidence type="ECO:0000256" key="1">
    <source>
        <dbReference type="SAM" id="Phobius"/>
    </source>
</evidence>
<dbReference type="Proteomes" id="UP000193642">
    <property type="component" value="Unassembled WGS sequence"/>
</dbReference>
<name>A0A1Y2C700_9FUNG</name>
<keyword evidence="3" id="KW-1185">Reference proteome</keyword>
<keyword evidence="1" id="KW-1133">Transmembrane helix</keyword>
<protein>
    <submittedName>
        <fullName evidence="2">Uncharacterized protein</fullName>
    </submittedName>
</protein>